<feature type="region of interest" description="Disordered" evidence="1">
    <location>
        <begin position="79"/>
        <end position="112"/>
    </location>
</feature>
<accession>A0ABD3NRE0</accession>
<feature type="compositionally biased region" description="Acidic residues" evidence="1">
    <location>
        <begin position="81"/>
        <end position="96"/>
    </location>
</feature>
<dbReference type="Proteomes" id="UP001530315">
    <property type="component" value="Unassembled WGS sequence"/>
</dbReference>
<reference evidence="2 3" key="1">
    <citation type="submission" date="2024-10" db="EMBL/GenBank/DDBJ databases">
        <title>Updated reference genomes for cyclostephanoid diatoms.</title>
        <authorList>
            <person name="Roberts W.R."/>
            <person name="Alverson A.J."/>
        </authorList>
    </citation>
    <scope>NUCLEOTIDE SEQUENCE [LARGE SCALE GENOMIC DNA]</scope>
    <source>
        <strain evidence="2 3">AJA276-08</strain>
    </source>
</reference>
<proteinExistence type="predicted"/>
<keyword evidence="3" id="KW-1185">Reference proteome</keyword>
<gene>
    <name evidence="2" type="ORF">ACHAW5_008312</name>
</gene>
<evidence type="ECO:0000313" key="2">
    <source>
        <dbReference type="EMBL" id="KAL3778369.1"/>
    </source>
</evidence>
<evidence type="ECO:0000313" key="3">
    <source>
        <dbReference type="Proteomes" id="UP001530315"/>
    </source>
</evidence>
<sequence length="112" mass="12891">MTTPSIPAQSWGLILISRFQLECSNEIYAMRYDAVYQYVDMDHATYNATKFCLPLSAPANPEHEGGVMIAPRKKQKQTVFWDDEDDVNKDDEESEDYFLTPPTKRNKPAARK</sequence>
<organism evidence="2 3">
    <name type="scientific">Stephanodiscus triporus</name>
    <dbReference type="NCBI Taxonomy" id="2934178"/>
    <lineage>
        <taxon>Eukaryota</taxon>
        <taxon>Sar</taxon>
        <taxon>Stramenopiles</taxon>
        <taxon>Ochrophyta</taxon>
        <taxon>Bacillariophyta</taxon>
        <taxon>Coscinodiscophyceae</taxon>
        <taxon>Thalassiosirophycidae</taxon>
        <taxon>Stephanodiscales</taxon>
        <taxon>Stephanodiscaceae</taxon>
        <taxon>Stephanodiscus</taxon>
    </lineage>
</organism>
<evidence type="ECO:0000256" key="1">
    <source>
        <dbReference type="SAM" id="MobiDB-lite"/>
    </source>
</evidence>
<dbReference type="AlphaFoldDB" id="A0ABD3NRE0"/>
<comment type="caution">
    <text evidence="2">The sequence shown here is derived from an EMBL/GenBank/DDBJ whole genome shotgun (WGS) entry which is preliminary data.</text>
</comment>
<name>A0ABD3NRE0_9STRA</name>
<dbReference type="EMBL" id="JALLAZ020001223">
    <property type="protein sequence ID" value="KAL3778369.1"/>
    <property type="molecule type" value="Genomic_DNA"/>
</dbReference>
<protein>
    <submittedName>
        <fullName evidence="2">Uncharacterized protein</fullName>
    </submittedName>
</protein>